<dbReference type="AlphaFoldDB" id="A0A8S1L9J0"/>
<evidence type="ECO:0000256" key="2">
    <source>
        <dbReference type="ARBA" id="ARBA00022679"/>
    </source>
</evidence>
<dbReference type="Proteomes" id="UP000692954">
    <property type="component" value="Unassembled WGS sequence"/>
</dbReference>
<dbReference type="InterPro" id="IPR030616">
    <property type="entry name" value="Aur-like"/>
</dbReference>
<evidence type="ECO:0000256" key="4">
    <source>
        <dbReference type="ARBA" id="ARBA00022777"/>
    </source>
</evidence>
<evidence type="ECO:0000256" key="1">
    <source>
        <dbReference type="ARBA" id="ARBA00022527"/>
    </source>
</evidence>
<organism evidence="6 7">
    <name type="scientific">Paramecium sonneborni</name>
    <dbReference type="NCBI Taxonomy" id="65129"/>
    <lineage>
        <taxon>Eukaryota</taxon>
        <taxon>Sar</taxon>
        <taxon>Alveolata</taxon>
        <taxon>Ciliophora</taxon>
        <taxon>Intramacronucleata</taxon>
        <taxon>Oligohymenophorea</taxon>
        <taxon>Peniculida</taxon>
        <taxon>Parameciidae</taxon>
        <taxon>Paramecium</taxon>
    </lineage>
</organism>
<keyword evidence="1" id="KW-0723">Serine/threonine-protein kinase</keyword>
<sequence length="80" mass="9878">MYWRNNKKEDTMNNIYYSGFEFPNFLSEEFINFVRALVQKDPKKRLSIFQFMQHSWILKYVKESTIFNRELLNSMVKLLK</sequence>
<evidence type="ECO:0000256" key="5">
    <source>
        <dbReference type="ARBA" id="ARBA00022840"/>
    </source>
</evidence>
<proteinExistence type="predicted"/>
<keyword evidence="2" id="KW-0808">Transferase</keyword>
<keyword evidence="7" id="KW-1185">Reference proteome</keyword>
<keyword evidence="3" id="KW-0547">Nucleotide-binding</keyword>
<protein>
    <recommendedName>
        <fullName evidence="8">Protein kinase domain-containing protein</fullName>
    </recommendedName>
</protein>
<evidence type="ECO:0000256" key="3">
    <source>
        <dbReference type="ARBA" id="ARBA00022741"/>
    </source>
</evidence>
<reference evidence="6" key="1">
    <citation type="submission" date="2021-01" db="EMBL/GenBank/DDBJ databases">
        <authorList>
            <consortium name="Genoscope - CEA"/>
            <person name="William W."/>
        </authorList>
    </citation>
    <scope>NUCLEOTIDE SEQUENCE</scope>
</reference>
<evidence type="ECO:0008006" key="8">
    <source>
        <dbReference type="Google" id="ProtNLM"/>
    </source>
</evidence>
<evidence type="ECO:0000313" key="7">
    <source>
        <dbReference type="Proteomes" id="UP000692954"/>
    </source>
</evidence>
<comment type="caution">
    <text evidence="6">The sequence shown here is derived from an EMBL/GenBank/DDBJ whole genome shotgun (WGS) entry which is preliminary data.</text>
</comment>
<dbReference type="EMBL" id="CAJJDN010000015">
    <property type="protein sequence ID" value="CAD8061526.1"/>
    <property type="molecule type" value="Genomic_DNA"/>
</dbReference>
<accession>A0A8S1L9J0</accession>
<dbReference type="GO" id="GO:0004674">
    <property type="term" value="F:protein serine/threonine kinase activity"/>
    <property type="evidence" value="ECO:0007669"/>
    <property type="project" value="UniProtKB-KW"/>
</dbReference>
<dbReference type="OrthoDB" id="345735at2759"/>
<keyword evidence="4" id="KW-0418">Kinase</keyword>
<name>A0A8S1L9J0_9CILI</name>
<evidence type="ECO:0000313" key="6">
    <source>
        <dbReference type="EMBL" id="CAD8061526.1"/>
    </source>
</evidence>
<gene>
    <name evidence="6" type="ORF">PSON_ATCC_30995.1.T0150375</name>
</gene>
<dbReference type="GO" id="GO:0005524">
    <property type="term" value="F:ATP binding"/>
    <property type="evidence" value="ECO:0007669"/>
    <property type="project" value="UniProtKB-KW"/>
</dbReference>
<dbReference type="PANTHER" id="PTHR24350">
    <property type="entry name" value="SERINE/THREONINE-PROTEIN KINASE IAL-RELATED"/>
    <property type="match status" value="1"/>
</dbReference>
<keyword evidence="5" id="KW-0067">ATP-binding</keyword>